<comment type="subcellular location">
    <subcellularLocation>
        <location evidence="2">Nucleus</location>
    </subcellularLocation>
</comment>
<dbReference type="InterPro" id="IPR052790">
    <property type="entry name" value="YEATS_domain"/>
</dbReference>
<name>T1FAT0_HELRO</name>
<dbReference type="InterPro" id="IPR040930">
    <property type="entry name" value="AF-9_AHD"/>
</dbReference>
<organism evidence="6 7">
    <name type="scientific">Helobdella robusta</name>
    <name type="common">Californian leech</name>
    <dbReference type="NCBI Taxonomy" id="6412"/>
    <lineage>
        <taxon>Eukaryota</taxon>
        <taxon>Metazoa</taxon>
        <taxon>Spiralia</taxon>
        <taxon>Lophotrochozoa</taxon>
        <taxon>Annelida</taxon>
        <taxon>Clitellata</taxon>
        <taxon>Hirudinea</taxon>
        <taxon>Rhynchobdellida</taxon>
        <taxon>Glossiphoniidae</taxon>
        <taxon>Helobdella</taxon>
    </lineage>
</organism>
<feature type="region of interest" description="Disordered" evidence="3">
    <location>
        <begin position="192"/>
        <end position="313"/>
    </location>
</feature>
<dbReference type="PANTHER" id="PTHR47827:SF3">
    <property type="entry name" value="AF-9 ANC1 HOMOLOGY DOMAIN-CONTAINING PROTEIN"/>
    <property type="match status" value="1"/>
</dbReference>
<dbReference type="InParanoid" id="T1FAT0"/>
<dbReference type="EMBL" id="AMQM01005804">
    <property type="status" value="NOT_ANNOTATED_CDS"/>
    <property type="molecule type" value="Genomic_DNA"/>
</dbReference>
<dbReference type="GO" id="GO:0003682">
    <property type="term" value="F:chromatin binding"/>
    <property type="evidence" value="ECO:0000318"/>
    <property type="project" value="GO_Central"/>
</dbReference>
<evidence type="ECO:0000256" key="1">
    <source>
        <dbReference type="ARBA" id="ARBA00023242"/>
    </source>
</evidence>
<dbReference type="GeneID" id="20205929"/>
<dbReference type="EMBL" id="KB097106">
    <property type="protein sequence ID" value="ESN99535.1"/>
    <property type="molecule type" value="Genomic_DNA"/>
</dbReference>
<reference evidence="6" key="3">
    <citation type="submission" date="2015-06" db="UniProtKB">
        <authorList>
            <consortium name="EnsemblMetazoa"/>
        </authorList>
    </citation>
    <scope>IDENTIFICATION</scope>
</reference>
<evidence type="ECO:0000313" key="6">
    <source>
        <dbReference type="EnsemblMetazoa" id="HelroP176701"/>
    </source>
</evidence>
<feature type="compositionally biased region" description="Polar residues" evidence="3">
    <location>
        <begin position="355"/>
        <end position="364"/>
    </location>
</feature>
<gene>
    <name evidence="6" type="primary">20205929</name>
    <name evidence="5" type="ORF">HELRODRAFT_176701</name>
</gene>
<dbReference type="eggNOG" id="KOG3149">
    <property type="taxonomic scope" value="Eukaryota"/>
</dbReference>
<proteinExistence type="predicted"/>
<evidence type="ECO:0000313" key="5">
    <source>
        <dbReference type="EMBL" id="ESN99535.1"/>
    </source>
</evidence>
<dbReference type="PROSITE" id="PS51037">
    <property type="entry name" value="YEATS"/>
    <property type="match status" value="1"/>
</dbReference>
<feature type="compositionally biased region" description="Low complexity" evidence="3">
    <location>
        <begin position="344"/>
        <end position="354"/>
    </location>
</feature>
<feature type="compositionally biased region" description="Low complexity" evidence="3">
    <location>
        <begin position="192"/>
        <end position="261"/>
    </location>
</feature>
<dbReference type="InterPro" id="IPR055129">
    <property type="entry name" value="YEATS_dom"/>
</dbReference>
<dbReference type="EnsemblMetazoa" id="HelroT176701">
    <property type="protein sequence ID" value="HelroP176701"/>
    <property type="gene ID" value="HelroG176701"/>
</dbReference>
<protein>
    <recommendedName>
        <fullName evidence="4">YEATS domain-containing protein</fullName>
    </recommendedName>
</protein>
<feature type="region of interest" description="Disordered" evidence="3">
    <location>
        <begin position="132"/>
        <end position="169"/>
    </location>
</feature>
<keyword evidence="7" id="KW-1185">Reference proteome</keyword>
<dbReference type="STRING" id="6412.T1FAT0"/>
<dbReference type="InterPro" id="IPR038704">
    <property type="entry name" value="YEAST_sf"/>
</dbReference>
<keyword evidence="1 2" id="KW-0539">Nucleus</keyword>
<dbReference type="CTD" id="20205929"/>
<evidence type="ECO:0000313" key="7">
    <source>
        <dbReference type="Proteomes" id="UP000015101"/>
    </source>
</evidence>
<dbReference type="Gene3D" id="2.60.40.1970">
    <property type="entry name" value="YEATS domain"/>
    <property type="match status" value="1"/>
</dbReference>
<feature type="compositionally biased region" description="Polar residues" evidence="3">
    <location>
        <begin position="281"/>
        <end position="308"/>
    </location>
</feature>
<accession>T1FAT0</accession>
<evidence type="ECO:0000256" key="2">
    <source>
        <dbReference type="PROSITE-ProRule" id="PRU00376"/>
    </source>
</evidence>
<dbReference type="GO" id="GO:0045893">
    <property type="term" value="P:positive regulation of DNA-templated transcription"/>
    <property type="evidence" value="ECO:0000318"/>
    <property type="project" value="GO_Central"/>
</dbReference>
<dbReference type="PANTHER" id="PTHR47827">
    <property type="entry name" value="AHD DOMAIN-CONTAINING PROTEIN"/>
    <property type="match status" value="1"/>
</dbReference>
<dbReference type="HOGENOM" id="CLU_779091_0_0_1"/>
<dbReference type="RefSeq" id="XP_009022306.1">
    <property type="nucleotide sequence ID" value="XM_009024058.1"/>
</dbReference>
<dbReference type="OrthoDB" id="10053467at2759"/>
<feature type="region of interest" description="Disordered" evidence="3">
    <location>
        <begin position="340"/>
        <end position="364"/>
    </location>
</feature>
<dbReference type="GO" id="GO:0008023">
    <property type="term" value="C:transcription elongation factor complex"/>
    <property type="evidence" value="ECO:0000318"/>
    <property type="project" value="GO_Central"/>
</dbReference>
<dbReference type="Pfam" id="PF03366">
    <property type="entry name" value="YEATS"/>
    <property type="match status" value="1"/>
</dbReference>
<evidence type="ECO:0000256" key="3">
    <source>
        <dbReference type="SAM" id="MobiDB-lite"/>
    </source>
</evidence>
<dbReference type="CDD" id="cd16906">
    <property type="entry name" value="YEATS_AF-9_like"/>
    <property type="match status" value="1"/>
</dbReference>
<feature type="compositionally biased region" description="Basic residues" evidence="3">
    <location>
        <begin position="133"/>
        <end position="148"/>
    </location>
</feature>
<dbReference type="Gene3D" id="1.20.1270.290">
    <property type="match status" value="1"/>
</dbReference>
<feature type="domain" description="YEATS" evidence="4">
    <location>
        <begin position="10"/>
        <end position="141"/>
    </location>
</feature>
<dbReference type="Pfam" id="PF17793">
    <property type="entry name" value="AHD"/>
    <property type="match status" value="1"/>
</dbReference>
<sequence>MATTNITSSANGKQMVEVNAEIGHHAAVRGTPTKEGCTHDWIAYVKFDRNEIVEKVEFILHPSFKNPKRVVKSAPFQVVESGYGGFMLRMIIYFKMSKLRQTIPYDYYLFLGESNRVSNKVLERFALQGQTSKRGRVATKRRPGRPKKMSSDGESLQSSPYSSSSLQSSSSSIKSSPSSLFSSSLLFSTHSPSSSPLTPSPLQSSSSSSLETSSPSSLETSSPSSLETSSPSSLETSSPSSRETSPASSSSSSQTSSTFSSYSINTRNKKRKASDEYFEFQPQQTSTPMDTINSSRMNTNATTNSSICGSPPAKKQLQFSTSLDGCRRIYDDDVVVPTNEMKDQPQQQQQQQQQTSDENTTAKTNIEPRIEELIEIQKMITSLTNVRLLKKVIAIIKQSGYLVVNNDTVDFDLVQMDDHTIGDIKKCLNM</sequence>
<reference evidence="5 7" key="2">
    <citation type="journal article" date="2013" name="Nature">
        <title>Insights into bilaterian evolution from three spiralian genomes.</title>
        <authorList>
            <person name="Simakov O."/>
            <person name="Marletaz F."/>
            <person name="Cho S.J."/>
            <person name="Edsinger-Gonzales E."/>
            <person name="Havlak P."/>
            <person name="Hellsten U."/>
            <person name="Kuo D.H."/>
            <person name="Larsson T."/>
            <person name="Lv J."/>
            <person name="Arendt D."/>
            <person name="Savage R."/>
            <person name="Osoegawa K."/>
            <person name="de Jong P."/>
            <person name="Grimwood J."/>
            <person name="Chapman J.A."/>
            <person name="Shapiro H."/>
            <person name="Aerts A."/>
            <person name="Otillar R.P."/>
            <person name="Terry A.Y."/>
            <person name="Boore J.L."/>
            <person name="Grigoriev I.V."/>
            <person name="Lindberg D.R."/>
            <person name="Seaver E.C."/>
            <person name="Weisblat D.A."/>
            <person name="Putnam N.H."/>
            <person name="Rokhsar D.S."/>
        </authorList>
    </citation>
    <scope>NUCLEOTIDE SEQUENCE</scope>
</reference>
<dbReference type="KEGG" id="hro:HELRODRAFT_176701"/>
<evidence type="ECO:0000259" key="4">
    <source>
        <dbReference type="PROSITE" id="PS51037"/>
    </source>
</evidence>
<feature type="compositionally biased region" description="Low complexity" evidence="3">
    <location>
        <begin position="154"/>
        <end position="169"/>
    </location>
</feature>
<dbReference type="Proteomes" id="UP000015101">
    <property type="component" value="Unassembled WGS sequence"/>
</dbReference>
<dbReference type="AlphaFoldDB" id="T1FAT0"/>
<reference evidence="7" key="1">
    <citation type="submission" date="2012-12" db="EMBL/GenBank/DDBJ databases">
        <authorList>
            <person name="Hellsten U."/>
            <person name="Grimwood J."/>
            <person name="Chapman J.A."/>
            <person name="Shapiro H."/>
            <person name="Aerts A."/>
            <person name="Otillar R.P."/>
            <person name="Terry A.Y."/>
            <person name="Boore J.L."/>
            <person name="Simakov O."/>
            <person name="Marletaz F."/>
            <person name="Cho S.-J."/>
            <person name="Edsinger-Gonzales E."/>
            <person name="Havlak P."/>
            <person name="Kuo D.-H."/>
            <person name="Larsson T."/>
            <person name="Lv J."/>
            <person name="Arendt D."/>
            <person name="Savage R."/>
            <person name="Osoegawa K."/>
            <person name="de Jong P."/>
            <person name="Lindberg D.R."/>
            <person name="Seaver E.C."/>
            <person name="Weisblat D.A."/>
            <person name="Putnam N.H."/>
            <person name="Grigoriev I.V."/>
            <person name="Rokhsar D.S."/>
        </authorList>
    </citation>
    <scope>NUCLEOTIDE SEQUENCE</scope>
</reference>